<accession>A0A212RWL3</accession>
<feature type="chain" id="PRO_5013075355" description="Secreted protein" evidence="1">
    <location>
        <begin position="29"/>
        <end position="128"/>
    </location>
</feature>
<protein>
    <recommendedName>
        <fullName evidence="4">Secreted protein</fullName>
    </recommendedName>
</protein>
<dbReference type="RefSeq" id="WP_088562678.1">
    <property type="nucleotide sequence ID" value="NZ_FYEH01000016.1"/>
</dbReference>
<feature type="signal peptide" evidence="1">
    <location>
        <begin position="1"/>
        <end position="28"/>
    </location>
</feature>
<gene>
    <name evidence="2" type="ORF">SAMN07250955_1168</name>
</gene>
<organism evidence="2 3">
    <name type="scientific">Arboricoccus pini</name>
    <dbReference type="NCBI Taxonomy" id="1963835"/>
    <lineage>
        <taxon>Bacteria</taxon>
        <taxon>Pseudomonadati</taxon>
        <taxon>Pseudomonadota</taxon>
        <taxon>Alphaproteobacteria</taxon>
        <taxon>Geminicoccales</taxon>
        <taxon>Geminicoccaceae</taxon>
        <taxon>Arboricoccus</taxon>
    </lineage>
</organism>
<evidence type="ECO:0000256" key="1">
    <source>
        <dbReference type="SAM" id="SignalP"/>
    </source>
</evidence>
<dbReference type="EMBL" id="FYEH01000016">
    <property type="protein sequence ID" value="SNB76991.1"/>
    <property type="molecule type" value="Genomic_DNA"/>
</dbReference>
<keyword evidence="1" id="KW-0732">Signal</keyword>
<sequence length="128" mass="13727">MSLRRFSPLAFVPMALLCGLALPAPVKAAPADYPTEELADYVFGCMAANGQTQTALRACSCSIDTIAAKLPFADYERAETVMSMQQIPGGDDRAVLFRTQPLLLAMVDKLKAAQVEAEQKCFPVANGN</sequence>
<name>A0A212RWL3_9PROT</name>
<dbReference type="Proteomes" id="UP000197065">
    <property type="component" value="Unassembled WGS sequence"/>
</dbReference>
<keyword evidence="3" id="KW-1185">Reference proteome</keyword>
<proteinExistence type="predicted"/>
<evidence type="ECO:0000313" key="2">
    <source>
        <dbReference type="EMBL" id="SNB76991.1"/>
    </source>
</evidence>
<evidence type="ECO:0008006" key="4">
    <source>
        <dbReference type="Google" id="ProtNLM"/>
    </source>
</evidence>
<reference evidence="2 3" key="1">
    <citation type="submission" date="2017-06" db="EMBL/GenBank/DDBJ databases">
        <authorList>
            <person name="Kim H.J."/>
            <person name="Triplett B.A."/>
        </authorList>
    </citation>
    <scope>NUCLEOTIDE SEQUENCE [LARGE SCALE GENOMIC DNA]</scope>
    <source>
        <strain evidence="2 3">B29T1</strain>
    </source>
</reference>
<evidence type="ECO:0000313" key="3">
    <source>
        <dbReference type="Proteomes" id="UP000197065"/>
    </source>
</evidence>
<dbReference type="OrthoDB" id="7277196at2"/>
<dbReference type="AlphaFoldDB" id="A0A212RWL3"/>